<dbReference type="Proteomes" id="UP001174909">
    <property type="component" value="Unassembled WGS sequence"/>
</dbReference>
<dbReference type="SUPFAM" id="SSF51569">
    <property type="entry name" value="Aldolase"/>
    <property type="match status" value="1"/>
</dbReference>
<dbReference type="EMBL" id="CASHTH010001034">
    <property type="protein sequence ID" value="CAI8010424.1"/>
    <property type="molecule type" value="Genomic_DNA"/>
</dbReference>
<sequence>MLLRLYLNLLLPRRYCRLSGLTQSVKNSYTTVSSGEKCRSLPDGVWPTMITPFLNDTSKSVDWRSLDLVTDWYIKSGCAGLFSVCLSSEMFQLSNEERVEIARHVAEKADGHVPVVAGATFGGRLEEQAELMKEIGKYVDAVVIITNQICDMNESDDVWMENVSKLMDMTGDLPLGLYETPLPQVRALTPGMLAWCAGSGRFLFHKDTSEDTGGHAEKTGSCTVPPSLQPQVLHGQVTVSEHIAESRRKWV</sequence>
<organism evidence="4 5">
    <name type="scientific">Geodia barretti</name>
    <name type="common">Barrett's horny sponge</name>
    <dbReference type="NCBI Taxonomy" id="519541"/>
    <lineage>
        <taxon>Eukaryota</taxon>
        <taxon>Metazoa</taxon>
        <taxon>Porifera</taxon>
        <taxon>Demospongiae</taxon>
        <taxon>Heteroscleromorpha</taxon>
        <taxon>Tetractinellida</taxon>
        <taxon>Astrophorina</taxon>
        <taxon>Geodiidae</taxon>
        <taxon>Geodia</taxon>
    </lineage>
</organism>
<comment type="caution">
    <text evidence="4">The sequence shown here is derived from an EMBL/GenBank/DDBJ whole genome shotgun (WGS) entry which is preliminary data.</text>
</comment>
<dbReference type="CDD" id="cd00408">
    <property type="entry name" value="DHDPS-like"/>
    <property type="match status" value="1"/>
</dbReference>
<evidence type="ECO:0000313" key="4">
    <source>
        <dbReference type="EMBL" id="CAI8010424.1"/>
    </source>
</evidence>
<gene>
    <name evidence="4" type="ORF">GBAR_LOCUS6871</name>
</gene>
<comment type="subunit">
    <text evidence="1">Homotetramer.</text>
</comment>
<dbReference type="InterPro" id="IPR013785">
    <property type="entry name" value="Aldolase_TIM"/>
</dbReference>
<accession>A0AA35RFA4</accession>
<evidence type="ECO:0000256" key="3">
    <source>
        <dbReference type="SAM" id="MobiDB-lite"/>
    </source>
</evidence>
<feature type="compositionally biased region" description="Basic and acidic residues" evidence="3">
    <location>
        <begin position="208"/>
        <end position="218"/>
    </location>
</feature>
<feature type="region of interest" description="Disordered" evidence="3">
    <location>
        <begin position="208"/>
        <end position="227"/>
    </location>
</feature>
<dbReference type="InterPro" id="IPR002220">
    <property type="entry name" value="DapA-like"/>
</dbReference>
<proteinExistence type="predicted"/>
<reference evidence="4" key="1">
    <citation type="submission" date="2023-03" db="EMBL/GenBank/DDBJ databases">
        <authorList>
            <person name="Steffen K."/>
            <person name="Cardenas P."/>
        </authorList>
    </citation>
    <scope>NUCLEOTIDE SEQUENCE</scope>
</reference>
<evidence type="ECO:0000256" key="2">
    <source>
        <dbReference type="ARBA" id="ARBA00023239"/>
    </source>
</evidence>
<evidence type="ECO:0000256" key="1">
    <source>
        <dbReference type="ARBA" id="ARBA00011881"/>
    </source>
</evidence>
<dbReference type="Gene3D" id="3.20.20.70">
    <property type="entry name" value="Aldolase class I"/>
    <property type="match status" value="1"/>
</dbReference>
<dbReference type="PANTHER" id="PTHR12128">
    <property type="entry name" value="DIHYDRODIPICOLINATE SYNTHASE"/>
    <property type="match status" value="1"/>
</dbReference>
<dbReference type="PANTHER" id="PTHR12128:SF66">
    <property type="entry name" value="4-HYDROXY-2-OXOGLUTARATE ALDOLASE, MITOCHONDRIAL"/>
    <property type="match status" value="1"/>
</dbReference>
<dbReference type="SMART" id="SM01130">
    <property type="entry name" value="DHDPS"/>
    <property type="match status" value="1"/>
</dbReference>
<dbReference type="AlphaFoldDB" id="A0AA35RFA4"/>
<protein>
    <submittedName>
        <fullName evidence="4">4-hydroxy-tetrahydrodipicolinate synthase</fullName>
    </submittedName>
</protein>
<name>A0AA35RFA4_GEOBA</name>
<evidence type="ECO:0000313" key="5">
    <source>
        <dbReference type="Proteomes" id="UP001174909"/>
    </source>
</evidence>
<keyword evidence="5" id="KW-1185">Reference proteome</keyword>
<dbReference type="GO" id="GO:0008840">
    <property type="term" value="F:4-hydroxy-tetrahydrodipicolinate synthase activity"/>
    <property type="evidence" value="ECO:0007669"/>
    <property type="project" value="TreeGrafter"/>
</dbReference>
<dbReference type="Pfam" id="PF00701">
    <property type="entry name" value="DHDPS"/>
    <property type="match status" value="1"/>
</dbReference>
<keyword evidence="2" id="KW-0456">Lyase</keyword>